<sequence>MNDFSGEDKGSPELRKLNFQVISNPPLNEVLKNPNIVQLFQNKSSILIQYMTKHVHELFQIALSPILSVDSLNPLDALYILCTTNYNNPMLEIILDDSTFTRELSVIINTPDVDEEIVSRLATLTFVAFRTFPLKAINSCWFLSSFMPFVKNSNVCSLIIKLCDYDQFCERTKVISKWLKKYGLAEDVINELSKINYNRKISEEEKYADSEVIKLLSLYQIIIHSTKNPILADSFKTESMVSSLSQTFLVQPHFLTGKRYEAISSIANDSNVSLISPLVANAVSMLYTPHTGPTQSVVEAIRFITHISEISASVSEYLKETQLYSVLLRYAIQFPNATFLHIAFRDFVLMSFNNSVLCQIALDQYLQILMAEARMRSYGACALVASFYEILLFIQKRRKKNELLNDCLKKSKFKKDYLLFEKEYVKKFKKKINAEYGGKIENQLLSTIPHNPYID</sequence>
<protein>
    <recommendedName>
        <fullName evidence="3">CCR4-NOT transcription complex subunit 11</fullName>
    </recommendedName>
</protein>
<evidence type="ECO:0000313" key="1">
    <source>
        <dbReference type="EMBL" id="KAK8883185.1"/>
    </source>
</evidence>
<dbReference type="EMBL" id="JAPFFF010000009">
    <property type="protein sequence ID" value="KAK8883185.1"/>
    <property type="molecule type" value="Genomic_DNA"/>
</dbReference>
<proteinExistence type="predicted"/>
<comment type="caution">
    <text evidence="1">The sequence shown here is derived from an EMBL/GenBank/DDBJ whole genome shotgun (WGS) entry which is preliminary data.</text>
</comment>
<evidence type="ECO:0000313" key="2">
    <source>
        <dbReference type="Proteomes" id="UP001470230"/>
    </source>
</evidence>
<reference evidence="1 2" key="1">
    <citation type="submission" date="2024-04" db="EMBL/GenBank/DDBJ databases">
        <title>Tritrichomonas musculus Genome.</title>
        <authorList>
            <person name="Alves-Ferreira E."/>
            <person name="Grigg M."/>
            <person name="Lorenzi H."/>
            <person name="Galac M."/>
        </authorList>
    </citation>
    <scope>NUCLEOTIDE SEQUENCE [LARGE SCALE GENOMIC DNA]</scope>
    <source>
        <strain evidence="1 2">EAF2021</strain>
    </source>
</reference>
<dbReference type="Proteomes" id="UP001470230">
    <property type="component" value="Unassembled WGS sequence"/>
</dbReference>
<name>A0ABR2JWD0_9EUKA</name>
<organism evidence="1 2">
    <name type="scientific">Tritrichomonas musculus</name>
    <dbReference type="NCBI Taxonomy" id="1915356"/>
    <lineage>
        <taxon>Eukaryota</taxon>
        <taxon>Metamonada</taxon>
        <taxon>Parabasalia</taxon>
        <taxon>Tritrichomonadida</taxon>
        <taxon>Tritrichomonadidae</taxon>
        <taxon>Tritrichomonas</taxon>
    </lineage>
</organism>
<keyword evidence="2" id="KW-1185">Reference proteome</keyword>
<evidence type="ECO:0008006" key="3">
    <source>
        <dbReference type="Google" id="ProtNLM"/>
    </source>
</evidence>
<gene>
    <name evidence="1" type="ORF">M9Y10_045836</name>
</gene>
<accession>A0ABR2JWD0</accession>